<dbReference type="EMBL" id="LAJF01000036">
    <property type="protein sequence ID" value="KKB86453.1"/>
    <property type="molecule type" value="Genomic_DNA"/>
</dbReference>
<reference evidence="2 4" key="2">
    <citation type="submission" date="2016-11" db="EMBL/GenBank/DDBJ databases">
        <authorList>
            <person name="Jaros S."/>
            <person name="Januszkiewicz K."/>
            <person name="Wedrychowicz H."/>
        </authorList>
    </citation>
    <scope>NUCLEOTIDE SEQUENCE [LARGE SCALE GENOMIC DNA]</scope>
    <source>
        <strain evidence="2 4">DSM 17137</strain>
    </source>
</reference>
<reference evidence="1 3" key="1">
    <citation type="submission" date="2015-03" db="EMBL/GenBank/DDBJ databases">
        <authorList>
            <person name="Hassan Y.I."/>
            <person name="Lepp D."/>
            <person name="Zhou T."/>
        </authorList>
    </citation>
    <scope>NUCLEOTIDE SEQUENCE [LARGE SCALE GENOMIC DNA]</scope>
    <source>
        <strain evidence="1 3">DSM 17137</strain>
    </source>
</reference>
<name>A0A0F5LVU0_9HYPH</name>
<evidence type="ECO:0000313" key="2">
    <source>
        <dbReference type="EMBL" id="SHE88529.1"/>
    </source>
</evidence>
<accession>A0A0F5LVU0</accession>
<proteinExistence type="predicted"/>
<dbReference type="RefSeq" id="WP_046133782.1">
    <property type="nucleotide sequence ID" value="NZ_FQVC01000003.1"/>
</dbReference>
<dbReference type="AlphaFoldDB" id="A0A0F5LVU0"/>
<dbReference type="Proteomes" id="UP000033608">
    <property type="component" value="Unassembled WGS sequence"/>
</dbReference>
<evidence type="ECO:0000313" key="3">
    <source>
        <dbReference type="Proteomes" id="UP000033608"/>
    </source>
</evidence>
<sequence length="79" mass="8562">MKHDEIVDGEAMSAVEGIDATHLIGTHMVVDLQQEPQRAAFNAYRVAFRHNADDPTLANAAALVAAWNGFADIMGIDRV</sequence>
<protein>
    <submittedName>
        <fullName evidence="1">Uncharacterized protein</fullName>
    </submittedName>
</protein>
<dbReference type="Proteomes" id="UP000184533">
    <property type="component" value="Unassembled WGS sequence"/>
</dbReference>
<gene>
    <name evidence="2" type="ORF">SAMN02745223_01319</name>
    <name evidence="1" type="ORF">VW29_02515</name>
</gene>
<evidence type="ECO:0000313" key="4">
    <source>
        <dbReference type="Proteomes" id="UP000184533"/>
    </source>
</evidence>
<dbReference type="OrthoDB" id="9987657at2"/>
<dbReference type="STRING" id="1121477.SAMN02745223_01319"/>
<keyword evidence="3" id="KW-1185">Reference proteome</keyword>
<dbReference type="EMBL" id="FQVC01000003">
    <property type="protein sequence ID" value="SHE88529.1"/>
    <property type="molecule type" value="Genomic_DNA"/>
</dbReference>
<dbReference type="PATRIC" id="fig|1121477.3.peg.1558"/>
<evidence type="ECO:0000313" key="1">
    <source>
        <dbReference type="EMBL" id="KKB86453.1"/>
    </source>
</evidence>
<organism evidence="1 3">
    <name type="scientific">Devosia limi DSM 17137</name>
    <dbReference type="NCBI Taxonomy" id="1121477"/>
    <lineage>
        <taxon>Bacteria</taxon>
        <taxon>Pseudomonadati</taxon>
        <taxon>Pseudomonadota</taxon>
        <taxon>Alphaproteobacteria</taxon>
        <taxon>Hyphomicrobiales</taxon>
        <taxon>Devosiaceae</taxon>
        <taxon>Devosia</taxon>
    </lineage>
</organism>